<accession>A0A5B7CPQ0</accession>
<feature type="region of interest" description="Disordered" evidence="1">
    <location>
        <begin position="1"/>
        <end position="66"/>
    </location>
</feature>
<dbReference type="EMBL" id="VSRR010000149">
    <property type="protein sequence ID" value="MPC11175.1"/>
    <property type="molecule type" value="Genomic_DNA"/>
</dbReference>
<proteinExistence type="predicted"/>
<feature type="compositionally biased region" description="Basic and acidic residues" evidence="1">
    <location>
        <begin position="31"/>
        <end position="57"/>
    </location>
</feature>
<comment type="caution">
    <text evidence="2">The sequence shown here is derived from an EMBL/GenBank/DDBJ whole genome shotgun (WGS) entry which is preliminary data.</text>
</comment>
<gene>
    <name evidence="2" type="ORF">E2C01_003833</name>
</gene>
<dbReference type="Proteomes" id="UP000324222">
    <property type="component" value="Unassembled WGS sequence"/>
</dbReference>
<reference evidence="2 3" key="1">
    <citation type="submission" date="2019-05" db="EMBL/GenBank/DDBJ databases">
        <title>Another draft genome of Portunus trituberculatus and its Hox gene families provides insights of decapod evolution.</title>
        <authorList>
            <person name="Jeong J.-H."/>
            <person name="Song I."/>
            <person name="Kim S."/>
            <person name="Choi T."/>
            <person name="Kim D."/>
            <person name="Ryu S."/>
            <person name="Kim W."/>
        </authorList>
    </citation>
    <scope>NUCLEOTIDE SEQUENCE [LARGE SCALE GENOMIC DNA]</scope>
    <source>
        <tissue evidence="2">Muscle</tissue>
    </source>
</reference>
<evidence type="ECO:0000313" key="3">
    <source>
        <dbReference type="Proteomes" id="UP000324222"/>
    </source>
</evidence>
<protein>
    <submittedName>
        <fullName evidence="2">Uncharacterized protein</fullName>
    </submittedName>
</protein>
<feature type="compositionally biased region" description="Polar residues" evidence="1">
    <location>
        <begin position="21"/>
        <end position="30"/>
    </location>
</feature>
<sequence>MLYSTHTFSYDNEATAVQEPGDSQETQSSHHNLEEGQGKDTRQEEALLRKGRTRDTEGLADPPHLYRVSRDDSWLSRVLHTAEFRSLARSLMALT</sequence>
<dbReference type="AlphaFoldDB" id="A0A5B7CPQ0"/>
<name>A0A5B7CPQ0_PORTR</name>
<keyword evidence="3" id="KW-1185">Reference proteome</keyword>
<evidence type="ECO:0000256" key="1">
    <source>
        <dbReference type="SAM" id="MobiDB-lite"/>
    </source>
</evidence>
<organism evidence="2 3">
    <name type="scientific">Portunus trituberculatus</name>
    <name type="common">Swimming crab</name>
    <name type="synonym">Neptunus trituberculatus</name>
    <dbReference type="NCBI Taxonomy" id="210409"/>
    <lineage>
        <taxon>Eukaryota</taxon>
        <taxon>Metazoa</taxon>
        <taxon>Ecdysozoa</taxon>
        <taxon>Arthropoda</taxon>
        <taxon>Crustacea</taxon>
        <taxon>Multicrustacea</taxon>
        <taxon>Malacostraca</taxon>
        <taxon>Eumalacostraca</taxon>
        <taxon>Eucarida</taxon>
        <taxon>Decapoda</taxon>
        <taxon>Pleocyemata</taxon>
        <taxon>Brachyura</taxon>
        <taxon>Eubrachyura</taxon>
        <taxon>Portunoidea</taxon>
        <taxon>Portunidae</taxon>
        <taxon>Portuninae</taxon>
        <taxon>Portunus</taxon>
    </lineage>
</organism>
<feature type="compositionally biased region" description="Polar residues" evidence="1">
    <location>
        <begin position="1"/>
        <end position="12"/>
    </location>
</feature>
<evidence type="ECO:0000313" key="2">
    <source>
        <dbReference type="EMBL" id="MPC11175.1"/>
    </source>
</evidence>